<dbReference type="EMBL" id="JBHSUB010000007">
    <property type="protein sequence ID" value="MFC6377884.1"/>
    <property type="molecule type" value="Genomic_DNA"/>
</dbReference>
<dbReference type="Pfam" id="PF01797">
    <property type="entry name" value="Y1_Tnp"/>
    <property type="match status" value="1"/>
</dbReference>
<feature type="domain" description="Transposase IS200-like" evidence="1">
    <location>
        <begin position="1"/>
        <end position="33"/>
    </location>
</feature>
<dbReference type="SUPFAM" id="SSF143422">
    <property type="entry name" value="Transposase IS200-like"/>
    <property type="match status" value="1"/>
</dbReference>
<evidence type="ECO:0000259" key="1">
    <source>
        <dbReference type="Pfam" id="PF01797"/>
    </source>
</evidence>
<dbReference type="RefSeq" id="WP_385949025.1">
    <property type="nucleotide sequence ID" value="NZ_JBHSUB010000007.1"/>
</dbReference>
<name>A0ABW1VWD4_9GAMM</name>
<feature type="non-terminal residue" evidence="2">
    <location>
        <position position="1"/>
    </location>
</feature>
<organism evidence="2 3">
    <name type="scientific">Tatumella terrea</name>
    <dbReference type="NCBI Taxonomy" id="419007"/>
    <lineage>
        <taxon>Bacteria</taxon>
        <taxon>Pseudomonadati</taxon>
        <taxon>Pseudomonadota</taxon>
        <taxon>Gammaproteobacteria</taxon>
        <taxon>Enterobacterales</taxon>
        <taxon>Erwiniaceae</taxon>
        <taxon>Tatumella</taxon>
    </lineage>
</organism>
<comment type="caution">
    <text evidence="2">The sequence shown here is derived from an EMBL/GenBank/DDBJ whole genome shotgun (WGS) entry which is preliminary data.</text>
</comment>
<accession>A0ABW1VWD4</accession>
<gene>
    <name evidence="2" type="ORF">ACFP9W_07240</name>
</gene>
<dbReference type="Proteomes" id="UP001596230">
    <property type="component" value="Unassembled WGS sequence"/>
</dbReference>
<evidence type="ECO:0000313" key="2">
    <source>
        <dbReference type="EMBL" id="MFC6377884.1"/>
    </source>
</evidence>
<dbReference type="Gene3D" id="3.30.70.1290">
    <property type="entry name" value="Transposase IS200-like"/>
    <property type="match status" value="1"/>
</dbReference>
<protein>
    <submittedName>
        <fullName evidence="2">Transposase</fullName>
    </submittedName>
</protein>
<dbReference type="InterPro" id="IPR002686">
    <property type="entry name" value="Transposase_17"/>
</dbReference>
<dbReference type="InterPro" id="IPR036515">
    <property type="entry name" value="Transposase_17_sf"/>
</dbReference>
<proteinExistence type="predicted"/>
<reference evidence="3" key="1">
    <citation type="journal article" date="2019" name="Int. J. Syst. Evol. Microbiol.">
        <title>The Global Catalogue of Microorganisms (GCM) 10K type strain sequencing project: providing services to taxonomists for standard genome sequencing and annotation.</title>
        <authorList>
            <consortium name="The Broad Institute Genomics Platform"/>
            <consortium name="The Broad Institute Genome Sequencing Center for Infectious Disease"/>
            <person name="Wu L."/>
            <person name="Ma J."/>
        </authorList>
    </citation>
    <scope>NUCLEOTIDE SEQUENCE [LARGE SCALE GENOMIC DNA]</scope>
    <source>
        <strain evidence="3">CGMCC 1.18518</strain>
    </source>
</reference>
<evidence type="ECO:0000313" key="3">
    <source>
        <dbReference type="Proteomes" id="UP001596230"/>
    </source>
</evidence>
<sequence>RKKLWGNHFWSRGYFVDTVGVNEELIRRYVRHQEKTEQTHEQQMELLE</sequence>
<keyword evidence="3" id="KW-1185">Reference proteome</keyword>